<evidence type="ECO:0008006" key="3">
    <source>
        <dbReference type="Google" id="ProtNLM"/>
    </source>
</evidence>
<proteinExistence type="predicted"/>
<organism evidence="1 2">
    <name type="scientific">Tsuneonella suprasediminis</name>
    <dbReference type="NCBI Taxonomy" id="2306996"/>
    <lineage>
        <taxon>Bacteria</taxon>
        <taxon>Pseudomonadati</taxon>
        <taxon>Pseudomonadota</taxon>
        <taxon>Alphaproteobacteria</taxon>
        <taxon>Sphingomonadales</taxon>
        <taxon>Erythrobacteraceae</taxon>
        <taxon>Tsuneonella</taxon>
    </lineage>
</organism>
<protein>
    <recommendedName>
        <fullName evidence="3">DUF2059 domain-containing protein</fullName>
    </recommendedName>
</protein>
<dbReference type="AlphaFoldDB" id="A0A419R0V5"/>
<gene>
    <name evidence="1" type="ORF">D6858_11160</name>
</gene>
<name>A0A419R0V5_9SPHN</name>
<comment type="caution">
    <text evidence="1">The sequence shown here is derived from an EMBL/GenBank/DDBJ whole genome shotgun (WGS) entry which is preliminary data.</text>
</comment>
<accession>A0A419R0V5</accession>
<dbReference type="Proteomes" id="UP000284322">
    <property type="component" value="Unassembled WGS sequence"/>
</dbReference>
<evidence type="ECO:0000313" key="1">
    <source>
        <dbReference type="EMBL" id="RJX66905.1"/>
    </source>
</evidence>
<evidence type="ECO:0000313" key="2">
    <source>
        <dbReference type="Proteomes" id="UP000284322"/>
    </source>
</evidence>
<keyword evidence="2" id="KW-1185">Reference proteome</keyword>
<reference evidence="1 2" key="1">
    <citation type="submission" date="2018-09" db="EMBL/GenBank/DDBJ databases">
        <title>Altererythrobacter sp.Ery1 and Ery12, the genome sequencing of novel strains in genus Alterythrobacter.</title>
        <authorList>
            <person name="Cheng H."/>
            <person name="Wu Y.-H."/>
            <person name="Fang C."/>
            <person name="Xu X.-W."/>
        </authorList>
    </citation>
    <scope>NUCLEOTIDE SEQUENCE [LARGE SCALE GENOMIC DNA]</scope>
    <source>
        <strain evidence="1 2">Ery12</strain>
    </source>
</reference>
<dbReference type="EMBL" id="RAHJ01000019">
    <property type="protein sequence ID" value="RJX66905.1"/>
    <property type="molecule type" value="Genomic_DNA"/>
</dbReference>
<sequence>MEQAQAIVRIMFPPETREQTFAKTIDDMLGQFRRAMKVDSVPDAGLRKMLNDQFDAMPGLLMPTVREYLPQILDATALAYTHEYSLDELRHIRAFAETPAGSRYLQTSMKLLGDPAVAKVNEAYLEAIQKVQLAERERMQAEIVDYLKKHPDVAAKLQGNRVPSSNE</sequence>